<protein>
    <submittedName>
        <fullName evidence="1">Uncharacterized protein</fullName>
    </submittedName>
</protein>
<reference evidence="1" key="1">
    <citation type="journal article" date="2022" name="bioRxiv">
        <title>Sequencing and chromosome-scale assembly of the giantPleurodeles waltlgenome.</title>
        <authorList>
            <person name="Brown T."/>
            <person name="Elewa A."/>
            <person name="Iarovenko S."/>
            <person name="Subramanian E."/>
            <person name="Araus A.J."/>
            <person name="Petzold A."/>
            <person name="Susuki M."/>
            <person name="Suzuki K.-i.T."/>
            <person name="Hayashi T."/>
            <person name="Toyoda A."/>
            <person name="Oliveira C."/>
            <person name="Osipova E."/>
            <person name="Leigh N.D."/>
            <person name="Simon A."/>
            <person name="Yun M.H."/>
        </authorList>
    </citation>
    <scope>NUCLEOTIDE SEQUENCE</scope>
    <source>
        <strain evidence="1">20211129_DDA</strain>
        <tissue evidence="1">Liver</tissue>
    </source>
</reference>
<proteinExistence type="predicted"/>
<evidence type="ECO:0000313" key="1">
    <source>
        <dbReference type="EMBL" id="KAJ1141099.1"/>
    </source>
</evidence>
<accession>A0AAV7QN04</accession>
<sequence>MRQKGTVQRRSLRRCGRETEEALQAMLAGTSRGPSALVRRGWCRKPSVEPAGRRHREAHVDGLGYPTAVNHILRSGCKVERRTGAQATHCHTAQFHDSKTV</sequence>
<comment type="caution">
    <text evidence="1">The sequence shown here is derived from an EMBL/GenBank/DDBJ whole genome shotgun (WGS) entry which is preliminary data.</text>
</comment>
<keyword evidence="2" id="KW-1185">Reference proteome</keyword>
<dbReference type="Proteomes" id="UP001066276">
    <property type="component" value="Chromosome 6"/>
</dbReference>
<gene>
    <name evidence="1" type="ORF">NDU88_007434</name>
</gene>
<organism evidence="1 2">
    <name type="scientific">Pleurodeles waltl</name>
    <name type="common">Iberian ribbed newt</name>
    <dbReference type="NCBI Taxonomy" id="8319"/>
    <lineage>
        <taxon>Eukaryota</taxon>
        <taxon>Metazoa</taxon>
        <taxon>Chordata</taxon>
        <taxon>Craniata</taxon>
        <taxon>Vertebrata</taxon>
        <taxon>Euteleostomi</taxon>
        <taxon>Amphibia</taxon>
        <taxon>Batrachia</taxon>
        <taxon>Caudata</taxon>
        <taxon>Salamandroidea</taxon>
        <taxon>Salamandridae</taxon>
        <taxon>Pleurodelinae</taxon>
        <taxon>Pleurodeles</taxon>
    </lineage>
</organism>
<name>A0AAV7QN04_PLEWA</name>
<dbReference type="EMBL" id="JANPWB010000010">
    <property type="protein sequence ID" value="KAJ1141099.1"/>
    <property type="molecule type" value="Genomic_DNA"/>
</dbReference>
<dbReference type="AlphaFoldDB" id="A0AAV7QN04"/>
<evidence type="ECO:0000313" key="2">
    <source>
        <dbReference type="Proteomes" id="UP001066276"/>
    </source>
</evidence>